<feature type="domain" description="Nudix hydrolase" evidence="8">
    <location>
        <begin position="41"/>
        <end position="170"/>
    </location>
</feature>
<dbReference type="Proteomes" id="UP000285961">
    <property type="component" value="Unassembled WGS sequence"/>
</dbReference>
<dbReference type="GO" id="GO:0016787">
    <property type="term" value="F:hydrolase activity"/>
    <property type="evidence" value="ECO:0007669"/>
    <property type="project" value="UniProtKB-KW"/>
</dbReference>
<organism evidence="9 10">
    <name type="scientific">Candidatus Abyssobacteria bacterium SURF_17</name>
    <dbReference type="NCBI Taxonomy" id="2093361"/>
    <lineage>
        <taxon>Bacteria</taxon>
        <taxon>Pseudomonadati</taxon>
        <taxon>Candidatus Hydrogenedentota</taxon>
        <taxon>Candidatus Abyssobacteria</taxon>
    </lineage>
</organism>
<evidence type="ECO:0000256" key="6">
    <source>
        <dbReference type="ARBA" id="ARBA00032162"/>
    </source>
</evidence>
<comment type="caution">
    <text evidence="9">The sequence shown here is derived from an EMBL/GenBank/DDBJ whole genome shotgun (WGS) entry which is preliminary data.</text>
</comment>
<protein>
    <recommendedName>
        <fullName evidence="4">GDP-mannose pyrophosphatase</fullName>
    </recommendedName>
    <alternativeName>
        <fullName evidence="6">GDP-mannose hydrolase</fullName>
    </alternativeName>
    <alternativeName>
        <fullName evidence="7">GDPMK</fullName>
    </alternativeName>
</protein>
<evidence type="ECO:0000256" key="7">
    <source>
        <dbReference type="ARBA" id="ARBA00032272"/>
    </source>
</evidence>
<accession>A0A419EUC1</accession>
<comment type="similarity">
    <text evidence="3">Belongs to the Nudix hydrolase family. NudK subfamily.</text>
</comment>
<dbReference type="SUPFAM" id="SSF55811">
    <property type="entry name" value="Nudix"/>
    <property type="match status" value="1"/>
</dbReference>
<dbReference type="CDD" id="cd03424">
    <property type="entry name" value="NUDIX_ADPRase_Nudt5_UGPPase_Nudt14"/>
    <property type="match status" value="1"/>
</dbReference>
<dbReference type="GO" id="GO:0005829">
    <property type="term" value="C:cytosol"/>
    <property type="evidence" value="ECO:0007669"/>
    <property type="project" value="TreeGrafter"/>
</dbReference>
<dbReference type="PROSITE" id="PS00893">
    <property type="entry name" value="NUDIX_BOX"/>
    <property type="match status" value="1"/>
</dbReference>
<evidence type="ECO:0000256" key="4">
    <source>
        <dbReference type="ARBA" id="ARBA00016377"/>
    </source>
</evidence>
<evidence type="ECO:0000313" key="10">
    <source>
        <dbReference type="Proteomes" id="UP000285961"/>
    </source>
</evidence>
<dbReference type="Gene3D" id="3.90.79.10">
    <property type="entry name" value="Nucleoside Triphosphate Pyrophosphohydrolase"/>
    <property type="match status" value="1"/>
</dbReference>
<dbReference type="InterPro" id="IPR020084">
    <property type="entry name" value="NUDIX_hydrolase_CS"/>
</dbReference>
<proteinExistence type="inferred from homology"/>
<comment type="cofactor">
    <cofactor evidence="2">
        <name>Mg(2+)</name>
        <dbReference type="ChEBI" id="CHEBI:18420"/>
    </cofactor>
</comment>
<dbReference type="EMBL" id="QZKI01000099">
    <property type="protein sequence ID" value="RJP67786.1"/>
    <property type="molecule type" value="Genomic_DNA"/>
</dbReference>
<comment type="catalytic activity">
    <reaction evidence="1">
        <text>GDP-alpha-D-mannose + H2O = alpha-D-mannose 1-phosphate + GMP + 2 H(+)</text>
        <dbReference type="Rhea" id="RHEA:27978"/>
        <dbReference type="ChEBI" id="CHEBI:15377"/>
        <dbReference type="ChEBI" id="CHEBI:15378"/>
        <dbReference type="ChEBI" id="CHEBI:57527"/>
        <dbReference type="ChEBI" id="CHEBI:58115"/>
        <dbReference type="ChEBI" id="CHEBI:58409"/>
    </reaction>
</comment>
<keyword evidence="5 9" id="KW-0378">Hydrolase</keyword>
<dbReference type="Pfam" id="PF00293">
    <property type="entry name" value="NUDIX"/>
    <property type="match status" value="1"/>
</dbReference>
<dbReference type="GO" id="GO:0006753">
    <property type="term" value="P:nucleoside phosphate metabolic process"/>
    <property type="evidence" value="ECO:0007669"/>
    <property type="project" value="TreeGrafter"/>
</dbReference>
<dbReference type="PANTHER" id="PTHR11839:SF18">
    <property type="entry name" value="NUDIX HYDROLASE DOMAIN-CONTAINING PROTEIN"/>
    <property type="match status" value="1"/>
</dbReference>
<gene>
    <name evidence="9" type="ORF">C4532_14120</name>
</gene>
<evidence type="ECO:0000256" key="2">
    <source>
        <dbReference type="ARBA" id="ARBA00001946"/>
    </source>
</evidence>
<dbReference type="InterPro" id="IPR000086">
    <property type="entry name" value="NUDIX_hydrolase_dom"/>
</dbReference>
<dbReference type="GO" id="GO:0019693">
    <property type="term" value="P:ribose phosphate metabolic process"/>
    <property type="evidence" value="ECO:0007669"/>
    <property type="project" value="TreeGrafter"/>
</dbReference>
<evidence type="ECO:0000259" key="8">
    <source>
        <dbReference type="PROSITE" id="PS51462"/>
    </source>
</evidence>
<evidence type="ECO:0000256" key="5">
    <source>
        <dbReference type="ARBA" id="ARBA00022801"/>
    </source>
</evidence>
<dbReference type="InterPro" id="IPR015797">
    <property type="entry name" value="NUDIX_hydrolase-like_dom_sf"/>
</dbReference>
<evidence type="ECO:0000313" key="9">
    <source>
        <dbReference type="EMBL" id="RJP67786.1"/>
    </source>
</evidence>
<dbReference type="AlphaFoldDB" id="A0A419EUC1"/>
<evidence type="ECO:0000256" key="3">
    <source>
        <dbReference type="ARBA" id="ARBA00007275"/>
    </source>
</evidence>
<dbReference type="PANTHER" id="PTHR11839">
    <property type="entry name" value="UDP/ADP-SUGAR PYROPHOSPHATASE"/>
    <property type="match status" value="1"/>
</dbReference>
<evidence type="ECO:0000256" key="1">
    <source>
        <dbReference type="ARBA" id="ARBA00000847"/>
    </source>
</evidence>
<name>A0A419EUC1_9BACT</name>
<reference evidence="9 10" key="1">
    <citation type="journal article" date="2017" name="ISME J.">
        <title>Energy and carbon metabolisms in a deep terrestrial subsurface fluid microbial community.</title>
        <authorList>
            <person name="Momper L."/>
            <person name="Jungbluth S.P."/>
            <person name="Lee M.D."/>
            <person name="Amend J.P."/>
        </authorList>
    </citation>
    <scope>NUCLEOTIDE SEQUENCE [LARGE SCALE GENOMIC DNA]</scope>
    <source>
        <strain evidence="9">SURF_17</strain>
    </source>
</reference>
<sequence>MRPWKTVRRRTLLDLGKYLTVESHAVELPDGRVIQDWPWLVMPEYVNVVAVTKDGEFLCFRQTKYAIAGTSLAPVGGYLEEGEKPLAAAKRELLEETGYEAEDWTHLGSYRVDGNRGAGTAHLFLARDVRRVAEARKDDLEEQELVRLSLAEIESALARGEFKVLAWATVVALALLRMEEIR</sequence>
<dbReference type="PROSITE" id="PS51462">
    <property type="entry name" value="NUDIX"/>
    <property type="match status" value="1"/>
</dbReference>